<comment type="caution">
    <text evidence="4">The sequence shown here is derived from an EMBL/GenBank/DDBJ whole genome shotgun (WGS) entry which is preliminary data.</text>
</comment>
<dbReference type="Pfam" id="PF00416">
    <property type="entry name" value="Ribosomal_S13"/>
    <property type="match status" value="1"/>
</dbReference>
<keyword evidence="2" id="KW-0689">Ribosomal protein</keyword>
<sequence>MIHKIHFCDGIEHQLRDPTHLGVMLSPYFNMPFLLTKSFPDAHLVKKALESFYGIGPLVSKKVMAKHCIHETSNFSALSNQKILDLTAEMTGMKLESDLKREVRGNILRLRDMGTYRGRRHAMGLPVRGQNTKSGQVHSARKINRVDWKN</sequence>
<evidence type="ECO:0000313" key="5">
    <source>
        <dbReference type="Proteomes" id="UP000490939"/>
    </source>
</evidence>
<dbReference type="AlphaFoldDB" id="A0A8H3Z5J8"/>
<dbReference type="PROSITE" id="PS00646">
    <property type="entry name" value="RIBOSOMAL_S13_1"/>
    <property type="match status" value="1"/>
</dbReference>
<dbReference type="PANTHER" id="PTHR10871">
    <property type="entry name" value="30S RIBOSOMAL PROTEIN S13/40S RIBOSOMAL PROTEIN S18"/>
    <property type="match status" value="1"/>
</dbReference>
<evidence type="ECO:0000256" key="1">
    <source>
        <dbReference type="ARBA" id="ARBA00008080"/>
    </source>
</evidence>
<dbReference type="Proteomes" id="UP000490939">
    <property type="component" value="Unassembled WGS sequence"/>
</dbReference>
<dbReference type="Gene3D" id="1.10.8.50">
    <property type="match status" value="1"/>
</dbReference>
<comment type="similarity">
    <text evidence="1">Belongs to the universal ribosomal protein uS13 family.</text>
</comment>
<dbReference type="GO" id="GO:0005739">
    <property type="term" value="C:mitochondrion"/>
    <property type="evidence" value="ECO:0007669"/>
    <property type="project" value="TreeGrafter"/>
</dbReference>
<protein>
    <recommendedName>
        <fullName evidence="6">Ribosomal protein S13</fullName>
    </recommendedName>
</protein>
<keyword evidence="5" id="KW-1185">Reference proteome</keyword>
<dbReference type="EMBL" id="WNWR01000385">
    <property type="protein sequence ID" value="KAE9980501.1"/>
    <property type="molecule type" value="Genomic_DNA"/>
</dbReference>
<evidence type="ECO:0000313" key="4">
    <source>
        <dbReference type="EMBL" id="KAE9980501.1"/>
    </source>
</evidence>
<dbReference type="GO" id="GO:0015935">
    <property type="term" value="C:small ribosomal subunit"/>
    <property type="evidence" value="ECO:0007669"/>
    <property type="project" value="TreeGrafter"/>
</dbReference>
<dbReference type="Gene3D" id="4.10.910.10">
    <property type="entry name" value="30s ribosomal protein s13, domain 2"/>
    <property type="match status" value="1"/>
</dbReference>
<dbReference type="PROSITE" id="PS50159">
    <property type="entry name" value="RIBOSOMAL_S13_2"/>
    <property type="match status" value="1"/>
</dbReference>
<gene>
    <name evidence="4" type="ORF">EG327_006535</name>
</gene>
<dbReference type="InterPro" id="IPR001892">
    <property type="entry name" value="Ribosomal_uS13"/>
</dbReference>
<proteinExistence type="inferred from homology"/>
<dbReference type="InterPro" id="IPR010979">
    <property type="entry name" value="Ribosomal_uS13-like_H2TH"/>
</dbReference>
<evidence type="ECO:0000256" key="3">
    <source>
        <dbReference type="ARBA" id="ARBA00023274"/>
    </source>
</evidence>
<name>A0A8H3Z5J8_VENIN</name>
<evidence type="ECO:0008006" key="6">
    <source>
        <dbReference type="Google" id="ProtNLM"/>
    </source>
</evidence>
<dbReference type="GO" id="GO:0003723">
    <property type="term" value="F:RNA binding"/>
    <property type="evidence" value="ECO:0007669"/>
    <property type="project" value="InterPro"/>
</dbReference>
<organism evidence="4 5">
    <name type="scientific">Venturia inaequalis</name>
    <name type="common">Apple scab fungus</name>
    <dbReference type="NCBI Taxonomy" id="5025"/>
    <lineage>
        <taxon>Eukaryota</taxon>
        <taxon>Fungi</taxon>
        <taxon>Dikarya</taxon>
        <taxon>Ascomycota</taxon>
        <taxon>Pezizomycotina</taxon>
        <taxon>Dothideomycetes</taxon>
        <taxon>Pleosporomycetidae</taxon>
        <taxon>Venturiales</taxon>
        <taxon>Venturiaceae</taxon>
        <taxon>Venturia</taxon>
    </lineage>
</organism>
<dbReference type="GO" id="GO:0003735">
    <property type="term" value="F:structural constituent of ribosome"/>
    <property type="evidence" value="ECO:0007669"/>
    <property type="project" value="InterPro"/>
</dbReference>
<dbReference type="PANTHER" id="PTHR10871:SF1">
    <property type="entry name" value="SMALL RIBOSOMAL SUBUNIT PROTEIN US13M"/>
    <property type="match status" value="1"/>
</dbReference>
<evidence type="ECO:0000256" key="2">
    <source>
        <dbReference type="ARBA" id="ARBA00022980"/>
    </source>
</evidence>
<keyword evidence="3" id="KW-0687">Ribonucleoprotein</keyword>
<dbReference type="InterPro" id="IPR018269">
    <property type="entry name" value="Ribosomal_uS13_CS"/>
</dbReference>
<dbReference type="InterPro" id="IPR027437">
    <property type="entry name" value="Rbsml_uS13_C"/>
</dbReference>
<reference evidence="4 5" key="1">
    <citation type="submission" date="2019-07" db="EMBL/GenBank/DDBJ databases">
        <title>Venturia inaequalis Genome Resource.</title>
        <authorList>
            <person name="Lichtner F.J."/>
        </authorList>
    </citation>
    <scope>NUCLEOTIDE SEQUENCE [LARGE SCALE GENOMIC DNA]</scope>
    <source>
        <strain evidence="4 5">DMI_063113</strain>
    </source>
</reference>
<accession>A0A8H3Z5J8</accession>
<dbReference type="GO" id="GO:0006412">
    <property type="term" value="P:translation"/>
    <property type="evidence" value="ECO:0007669"/>
    <property type="project" value="InterPro"/>
</dbReference>
<dbReference type="SUPFAM" id="SSF46946">
    <property type="entry name" value="S13-like H2TH domain"/>
    <property type="match status" value="1"/>
</dbReference>